<evidence type="ECO:0000256" key="2">
    <source>
        <dbReference type="ARBA" id="ARBA00007430"/>
    </source>
</evidence>
<dbReference type="GO" id="GO:0005886">
    <property type="term" value="C:plasma membrane"/>
    <property type="evidence" value="ECO:0007669"/>
    <property type="project" value="UniProtKB-SubCell"/>
</dbReference>
<dbReference type="PANTHER" id="PTHR30250">
    <property type="entry name" value="PST FAMILY PREDICTED COLANIC ACID TRANSPORTER"/>
    <property type="match status" value="1"/>
</dbReference>
<dbReference type="PANTHER" id="PTHR30250:SF10">
    <property type="entry name" value="LIPOPOLYSACCHARIDE BIOSYNTHESIS PROTEIN WZXC"/>
    <property type="match status" value="1"/>
</dbReference>
<feature type="transmembrane region" description="Helical" evidence="7">
    <location>
        <begin position="148"/>
        <end position="176"/>
    </location>
</feature>
<feature type="transmembrane region" description="Helical" evidence="7">
    <location>
        <begin position="46"/>
        <end position="65"/>
    </location>
</feature>
<protein>
    <submittedName>
        <fullName evidence="8">Lipopolysaccharide biosynthesis protein</fullName>
    </submittedName>
</protein>
<evidence type="ECO:0000256" key="3">
    <source>
        <dbReference type="ARBA" id="ARBA00022475"/>
    </source>
</evidence>
<dbReference type="EMBL" id="DXCP01000006">
    <property type="protein sequence ID" value="HIY79086.1"/>
    <property type="molecule type" value="Genomic_DNA"/>
</dbReference>
<dbReference type="InterPro" id="IPR050833">
    <property type="entry name" value="Poly_Biosynth_Transport"/>
</dbReference>
<evidence type="ECO:0000256" key="5">
    <source>
        <dbReference type="ARBA" id="ARBA00022989"/>
    </source>
</evidence>
<dbReference type="CDD" id="cd13127">
    <property type="entry name" value="MATE_tuaB_like"/>
    <property type="match status" value="1"/>
</dbReference>
<organism evidence="8 9">
    <name type="scientific">Candidatus Olsenella excrementavium</name>
    <dbReference type="NCBI Taxonomy" id="2838709"/>
    <lineage>
        <taxon>Bacteria</taxon>
        <taxon>Bacillati</taxon>
        <taxon>Actinomycetota</taxon>
        <taxon>Coriobacteriia</taxon>
        <taxon>Coriobacteriales</taxon>
        <taxon>Atopobiaceae</taxon>
        <taxon>Olsenella</taxon>
    </lineage>
</organism>
<keyword evidence="6 7" id="KW-0472">Membrane</keyword>
<proteinExistence type="inferred from homology"/>
<dbReference type="Proteomes" id="UP000824133">
    <property type="component" value="Unassembled WGS sequence"/>
</dbReference>
<dbReference type="AlphaFoldDB" id="A0A9D1Z8X4"/>
<feature type="transmembrane region" description="Helical" evidence="7">
    <location>
        <begin position="422"/>
        <end position="441"/>
    </location>
</feature>
<comment type="caution">
    <text evidence="8">The sequence shown here is derived from an EMBL/GenBank/DDBJ whole genome shotgun (WGS) entry which is preliminary data.</text>
</comment>
<feature type="transmembrane region" description="Helical" evidence="7">
    <location>
        <begin position="22"/>
        <end position="39"/>
    </location>
</feature>
<keyword evidence="4 7" id="KW-0812">Transmembrane</keyword>
<keyword evidence="5 7" id="KW-1133">Transmembrane helix</keyword>
<evidence type="ECO:0000256" key="1">
    <source>
        <dbReference type="ARBA" id="ARBA00004651"/>
    </source>
</evidence>
<comment type="subcellular location">
    <subcellularLocation>
        <location evidence="1">Cell membrane</location>
        <topology evidence="1">Multi-pass membrane protein</topology>
    </subcellularLocation>
</comment>
<feature type="transmembrane region" description="Helical" evidence="7">
    <location>
        <begin position="385"/>
        <end position="402"/>
    </location>
</feature>
<feature type="transmembrane region" description="Helical" evidence="7">
    <location>
        <begin position="362"/>
        <end position="379"/>
    </location>
</feature>
<keyword evidence="3" id="KW-1003">Cell membrane</keyword>
<feature type="transmembrane region" description="Helical" evidence="7">
    <location>
        <begin position="320"/>
        <end position="341"/>
    </location>
</feature>
<evidence type="ECO:0000256" key="6">
    <source>
        <dbReference type="ARBA" id="ARBA00023136"/>
    </source>
</evidence>
<name>A0A9D1Z8X4_9ACTN</name>
<dbReference type="Pfam" id="PF13440">
    <property type="entry name" value="Polysacc_synt_3"/>
    <property type="match status" value="1"/>
</dbReference>
<evidence type="ECO:0000313" key="8">
    <source>
        <dbReference type="EMBL" id="HIY79086.1"/>
    </source>
</evidence>
<evidence type="ECO:0000313" key="9">
    <source>
        <dbReference type="Proteomes" id="UP000824133"/>
    </source>
</evidence>
<accession>A0A9D1Z8X4</accession>
<evidence type="ECO:0000256" key="7">
    <source>
        <dbReference type="SAM" id="Phobius"/>
    </source>
</evidence>
<sequence>MPTSDLKTSTIKSLFWKLFEQGGTAVVTLLIQIVLARLLSPDEFGMLAIMLVFVNVGNVIVQSGLNTAIIQAPDATERDYSTVFWMSLSVSLVLYAAVFLAAPAIAAFYGMPSAVAPLRVLVLVLVINAYNAIQEAIVARNLEFQKTFRATICAGVVSGATGVSVALLGGGIWALVLQQIVQQGCKCLVLALQVPWKPRPVFERDRAVTLFRFGWKLLASGLLEQGYQSLSDLMIGKVFSSSDLGYVSQGKKYPNAVGTLLDGAIQPVMLSAVSHAQSSVELVKRIARRALKTSTYLVMPAMALFAAAAEPIVRVVLGEAWVPCVPFLQMYCFVYALLPIHTTNLQVLNGMGRSDLFLRLEVIKKVVGIAILTFTVFVLRDLHLIVAGYMVSGVISTFINAAPNRRVIGYAYHEQIRDILPAFVMALASAGITLLMTLVNLPDPLTILVQAVVMVVAYLGISLLFRVEELTYLLGTLRDLAGRS</sequence>
<reference evidence="8" key="1">
    <citation type="journal article" date="2021" name="PeerJ">
        <title>Extensive microbial diversity within the chicken gut microbiome revealed by metagenomics and culture.</title>
        <authorList>
            <person name="Gilroy R."/>
            <person name="Ravi A."/>
            <person name="Getino M."/>
            <person name="Pursley I."/>
            <person name="Horton D.L."/>
            <person name="Alikhan N.F."/>
            <person name="Baker D."/>
            <person name="Gharbi K."/>
            <person name="Hall N."/>
            <person name="Watson M."/>
            <person name="Adriaenssens E.M."/>
            <person name="Foster-Nyarko E."/>
            <person name="Jarju S."/>
            <person name="Secka A."/>
            <person name="Antonio M."/>
            <person name="Oren A."/>
            <person name="Chaudhuri R.R."/>
            <person name="La Ragione R."/>
            <person name="Hildebrand F."/>
            <person name="Pallen M.J."/>
        </authorList>
    </citation>
    <scope>NUCLEOTIDE SEQUENCE</scope>
    <source>
        <strain evidence="8">ChiHjej10B9-743</strain>
    </source>
</reference>
<gene>
    <name evidence="8" type="ORF">IAA42_01440</name>
</gene>
<comment type="similarity">
    <text evidence="2">Belongs to the polysaccharide synthase family.</text>
</comment>
<feature type="transmembrane region" description="Helical" evidence="7">
    <location>
        <begin position="294"/>
        <end position="314"/>
    </location>
</feature>
<evidence type="ECO:0000256" key="4">
    <source>
        <dbReference type="ARBA" id="ARBA00022692"/>
    </source>
</evidence>
<reference evidence="8" key="2">
    <citation type="submission" date="2021-04" db="EMBL/GenBank/DDBJ databases">
        <authorList>
            <person name="Gilroy R."/>
        </authorList>
    </citation>
    <scope>NUCLEOTIDE SEQUENCE</scope>
    <source>
        <strain evidence="8">ChiHjej10B9-743</strain>
    </source>
</reference>
<feature type="transmembrane region" description="Helical" evidence="7">
    <location>
        <begin position="447"/>
        <end position="465"/>
    </location>
</feature>
<feature type="transmembrane region" description="Helical" evidence="7">
    <location>
        <begin position="85"/>
        <end position="109"/>
    </location>
</feature>